<name>A0A4Q7TU66_9MICO</name>
<evidence type="ECO:0000256" key="1">
    <source>
        <dbReference type="ARBA" id="ARBA00004167"/>
    </source>
</evidence>
<protein>
    <submittedName>
        <fullName evidence="8">Sec-independent protein translocase protein TatB</fullName>
    </submittedName>
</protein>
<evidence type="ECO:0000256" key="3">
    <source>
        <dbReference type="ARBA" id="ARBA00022692"/>
    </source>
</evidence>
<dbReference type="GO" id="GO:0016020">
    <property type="term" value="C:membrane"/>
    <property type="evidence" value="ECO:0007669"/>
    <property type="project" value="UniProtKB-ARBA"/>
</dbReference>
<evidence type="ECO:0000256" key="7">
    <source>
        <dbReference type="ARBA" id="ARBA00023136"/>
    </source>
</evidence>
<comment type="caution">
    <text evidence="8">The sequence shown here is derived from an EMBL/GenBank/DDBJ whole genome shotgun (WGS) entry which is preliminary data.</text>
</comment>
<sequence length="124" mass="13948">MGLTIDKILVIMVIALFVLGPERLPVYAKKLGELVRSIKRMADGAKDRLKDEMGPEFDEVDWRQLDPRQYDPRRIIRDALVEDEREAHAEARRTRVAESAARRASVAAAAGLPEGGLFFDEEAT</sequence>
<keyword evidence="5" id="KW-1133">Transmembrane helix</keyword>
<dbReference type="Proteomes" id="UP000291832">
    <property type="component" value="Unassembled WGS sequence"/>
</dbReference>
<dbReference type="InterPro" id="IPR003369">
    <property type="entry name" value="TatA/B/E"/>
</dbReference>
<evidence type="ECO:0000256" key="5">
    <source>
        <dbReference type="ARBA" id="ARBA00022989"/>
    </source>
</evidence>
<keyword evidence="9" id="KW-1185">Reference proteome</keyword>
<dbReference type="Pfam" id="PF02416">
    <property type="entry name" value="TatA_B_E"/>
    <property type="match status" value="1"/>
</dbReference>
<organism evidence="8 9">
    <name type="scientific">Leucobacter luti</name>
    <dbReference type="NCBI Taxonomy" id="340320"/>
    <lineage>
        <taxon>Bacteria</taxon>
        <taxon>Bacillati</taxon>
        <taxon>Actinomycetota</taxon>
        <taxon>Actinomycetes</taxon>
        <taxon>Micrococcales</taxon>
        <taxon>Microbacteriaceae</taxon>
        <taxon>Leucobacter</taxon>
    </lineage>
</organism>
<keyword evidence="3" id="KW-0812">Transmembrane</keyword>
<dbReference type="EMBL" id="SHKI01000005">
    <property type="protein sequence ID" value="RZT64501.1"/>
    <property type="molecule type" value="Genomic_DNA"/>
</dbReference>
<evidence type="ECO:0000256" key="2">
    <source>
        <dbReference type="ARBA" id="ARBA00022448"/>
    </source>
</evidence>
<keyword evidence="7" id="KW-0472">Membrane</keyword>
<dbReference type="RefSeq" id="WP_130454115.1">
    <property type="nucleotide sequence ID" value="NZ_QYAG01000001.1"/>
</dbReference>
<dbReference type="GO" id="GO:0015031">
    <property type="term" value="P:protein transport"/>
    <property type="evidence" value="ECO:0007669"/>
    <property type="project" value="UniProtKB-KW"/>
</dbReference>
<evidence type="ECO:0000313" key="9">
    <source>
        <dbReference type="Proteomes" id="UP000291832"/>
    </source>
</evidence>
<keyword evidence="6" id="KW-0811">Translocation</keyword>
<comment type="subcellular location">
    <subcellularLocation>
        <location evidence="1">Membrane</location>
        <topology evidence="1">Single-pass membrane protein</topology>
    </subcellularLocation>
</comment>
<reference evidence="8 9" key="1">
    <citation type="journal article" date="2015" name="Stand. Genomic Sci.">
        <title>Genomic Encyclopedia of Bacterial and Archaeal Type Strains, Phase III: the genomes of soil and plant-associated and newly described type strains.</title>
        <authorList>
            <person name="Whitman W.B."/>
            <person name="Woyke T."/>
            <person name="Klenk H.P."/>
            <person name="Zhou Y."/>
            <person name="Lilburn T.G."/>
            <person name="Beck B.J."/>
            <person name="De Vos P."/>
            <person name="Vandamme P."/>
            <person name="Eisen J.A."/>
            <person name="Garrity G."/>
            <person name="Hugenholtz P."/>
            <person name="Kyrpides N.C."/>
        </authorList>
    </citation>
    <scope>NUCLEOTIDE SEQUENCE [LARGE SCALE GENOMIC DNA]</scope>
    <source>
        <strain evidence="8 9">RF6</strain>
    </source>
</reference>
<accession>A0A4Q7TU66</accession>
<dbReference type="OrthoDB" id="3267321at2"/>
<proteinExistence type="predicted"/>
<evidence type="ECO:0000256" key="6">
    <source>
        <dbReference type="ARBA" id="ARBA00023010"/>
    </source>
</evidence>
<evidence type="ECO:0000313" key="8">
    <source>
        <dbReference type="EMBL" id="RZT64501.1"/>
    </source>
</evidence>
<evidence type="ECO:0000256" key="4">
    <source>
        <dbReference type="ARBA" id="ARBA00022927"/>
    </source>
</evidence>
<keyword evidence="4" id="KW-0653">Protein transport</keyword>
<keyword evidence="2" id="KW-0813">Transport</keyword>
<dbReference type="Gene3D" id="1.20.5.3310">
    <property type="match status" value="1"/>
</dbReference>
<dbReference type="AlphaFoldDB" id="A0A4Q7TU66"/>
<gene>
    <name evidence="8" type="ORF">EV139_1919</name>
</gene>